<evidence type="ECO:0008006" key="4">
    <source>
        <dbReference type="Google" id="ProtNLM"/>
    </source>
</evidence>
<proteinExistence type="predicted"/>
<dbReference type="EMBL" id="JAJEKE010000021">
    <property type="protein sequence ID" value="MCQ1531342.1"/>
    <property type="molecule type" value="Genomic_DNA"/>
</dbReference>
<keyword evidence="1" id="KW-0732">Signal</keyword>
<organism evidence="2 3">
    <name type="scientific">Lutispora saccharofermentans</name>
    <dbReference type="NCBI Taxonomy" id="3024236"/>
    <lineage>
        <taxon>Bacteria</taxon>
        <taxon>Bacillati</taxon>
        <taxon>Bacillota</taxon>
        <taxon>Clostridia</taxon>
        <taxon>Lutisporales</taxon>
        <taxon>Lutisporaceae</taxon>
        <taxon>Lutispora</taxon>
    </lineage>
</organism>
<reference evidence="2 3" key="1">
    <citation type="submission" date="2021-10" db="EMBL/GenBank/DDBJ databases">
        <title>Lutispora strain m25 sp. nov., a thermophilic, non-spore-forming bacterium isolated from a lab-scale methanogenic bioreactor digesting anaerobic sludge.</title>
        <authorList>
            <person name="El Houari A."/>
            <person name="Mcdonald J."/>
        </authorList>
    </citation>
    <scope>NUCLEOTIDE SEQUENCE [LARGE SCALE GENOMIC DNA]</scope>
    <source>
        <strain evidence="3">m25</strain>
    </source>
</reference>
<evidence type="ECO:0000256" key="1">
    <source>
        <dbReference type="SAM" id="SignalP"/>
    </source>
</evidence>
<evidence type="ECO:0000313" key="2">
    <source>
        <dbReference type="EMBL" id="MCQ1531342.1"/>
    </source>
</evidence>
<accession>A0ABT1NJ80</accession>
<feature type="signal peptide" evidence="1">
    <location>
        <begin position="1"/>
        <end position="24"/>
    </location>
</feature>
<gene>
    <name evidence="2" type="ORF">LJD61_17595</name>
</gene>
<dbReference type="Proteomes" id="UP001651880">
    <property type="component" value="Unassembled WGS sequence"/>
</dbReference>
<evidence type="ECO:0000313" key="3">
    <source>
        <dbReference type="Proteomes" id="UP001651880"/>
    </source>
</evidence>
<comment type="caution">
    <text evidence="2">The sequence shown here is derived from an EMBL/GenBank/DDBJ whole genome shotgun (WGS) entry which is preliminary data.</text>
</comment>
<protein>
    <recommendedName>
        <fullName evidence="4">Lipoprotein</fullName>
    </recommendedName>
</protein>
<name>A0ABT1NJ80_9FIRM</name>
<sequence>MKRKFFILMLVICSMLLASCTSQALKIGEEVSADAKDGSYKLGDYEKAVALLDKHLKEASPEKTMVAKNDEIQIMKLERLNENYYLASYQISPIYPLTNLNYALVGFRENSCRTINLDTVDYISDTSYDNGVISFYSEGNNIVNAFREFPHNINYDIKNGELSIEQLYHSLESGSQVRLGNGINKAGIKNIAETDKEITFDFEEVEGTILAGGAFCPAIKSGVMFDKEDKPVFYLDFENLILSKENEKMIMDLAKKEYISGVDIKHYEDLTENSHTAIYFRFKGVSEYTCSFKNDDKTGFENFILILR</sequence>
<feature type="chain" id="PRO_5045130933" description="Lipoprotein" evidence="1">
    <location>
        <begin position="25"/>
        <end position="308"/>
    </location>
</feature>
<keyword evidence="3" id="KW-1185">Reference proteome</keyword>
<dbReference type="RefSeq" id="WP_255228871.1">
    <property type="nucleotide sequence ID" value="NZ_JAJEKE010000021.1"/>
</dbReference>
<dbReference type="PROSITE" id="PS51257">
    <property type="entry name" value="PROKAR_LIPOPROTEIN"/>
    <property type="match status" value="1"/>
</dbReference>